<sequence>MHSFSFHQFLRGFLTASINGLSGSSLRQFPLTRFSLPSSSLSNYLNGWISTPPPDRDREPRGVEARAAESGAGEEDAKASGLRKTLELGNLEGIWMGRKRGREKEKKTATTQPIFLGIDSDFALYVAESAGFYVFPPLRKNTVCPPRCSSFPMILFGISCDWGGFCVFSAGWRLSLSQKLYCHLGDADRGLKPQKGIALILTVCHFGFLPNAMMGKYFWTRNGLECHCLGDAAISIAVLHHLRTESRRKKAIDELIRVVKKGGLVLITVWAVEQEDRSLVNEWTPLMDKYVEEWIGPSDPCMRIPPSLTLESIPEAEENSMGKNIMDTSLITKLPKICMQLLEAKVTYGQLKMEKMLKTSKSFSSLGICLIHCAEVGGVSTCALANGLGKKDDKKSAVVYNRYYHVFSEEKSSILKQLNGTDVLNAMKSGFIEGEENAEKAKEKEENEHLALVKKSILSENVKKDIAIAPQQDKPDSYDKLVKEMGLDMRARLSERTKTPEEIVQDEKERLEQLEEKRQKRMLAADDSSDEDGNAYEVAQRPKSISGDDLGNSFSLDEEKRTKRNWIEQILARKIENDGGSEHELSSEDPERDEDDGDEEGTDKDSDEDDKTNSLKDWEQSDDGNVGTDLEGDEGEEEEDEGDEMEPKRSKKGALIGPIVRLEKTKGNGKMPPSQPGELPYVIAAPKSLEELSALFENRSDSQIVEAISQIRTCNAISIAAGNRKKMQFFAVTANKRPLNFKLLNLLVKPLIEMSGEIPYFDAICAHQRLLWTRTQFCEDVKNPGYCTWFLSLLYGPLCFPADNGFYYVLTAEAQKSIAVVSYCRENNHGQITFKPNVKFMRDYGDLLELGGDLKWTAENDLVIWLEPLCRIHLCDIALLFSADEAIFAVSVPSKCFLLAAKCARCRDTENESQDLIPGDKRGLPYFSQIAVDFDCLVADLKHHEKPSIQASSDACHWNLFHPSGDSAPLIQIVLPVFISLIPYAIYCWDAAGDYAIAFSVVSSGALSGYLLIKGVLEAVRISLAGYPTRKTYHEFVDRFGLIALDVIDGSWERPKFFLGLVRLEFCIHELRFWIMMQSVFRGDCGLLLHAGILCQPGLLQFPYKHAAEEANETGALRLAKTKLEKQLEDLTWRFQLEKKLQLSNEEAKSIEISKLQSTVESLRLGLDAAKMATVNECNKNAVLQKQLELSMNEKSAMEGEMVVVAELRNENASLKKYTGVLALPCADKKSVYETPTPTELNTSFTRLGLIILAYAMYITLYIAGYWDVNDHDETTTCQNKYATLFYGSAAESSSLSSCSLICLIQKCSCTSWANTTFIAVLWTKRKLNAFESLELSRLVVNQIKKNLLENWLVEDKLECSEELGDLVKVGYTPDNLFLLSTSCADLPAFYVTFRALQSLVEFFATLSKEWTLGMKDLMLVNLRGNLQIICAGTHLPCHSHLSTEYSEQLGVDECIKLFEQFKSNDGLYFFLGSYLSSSEDPDIHFEYIEFAAKIGQNKEVKRVIRESNFYDAEKTKELLDGSKAS</sequence>
<dbReference type="EMBL" id="JACTNZ010000010">
    <property type="protein sequence ID" value="KAG5528797.1"/>
    <property type="molecule type" value="Genomic_DNA"/>
</dbReference>
<evidence type="ECO:0000313" key="10">
    <source>
        <dbReference type="Proteomes" id="UP000823749"/>
    </source>
</evidence>
<feature type="compositionally biased region" description="Basic and acidic residues" evidence="8">
    <location>
        <begin position="571"/>
        <end position="586"/>
    </location>
</feature>
<feature type="compositionally biased region" description="Acidic residues" evidence="8">
    <location>
        <begin position="630"/>
        <end position="644"/>
    </location>
</feature>
<dbReference type="Gene3D" id="1.25.40.30">
    <property type="match status" value="1"/>
</dbReference>
<evidence type="ECO:0000256" key="4">
    <source>
        <dbReference type="ARBA" id="ARBA00022552"/>
    </source>
</evidence>
<dbReference type="PROSITE" id="PS50236">
    <property type="entry name" value="CHCR"/>
    <property type="match status" value="1"/>
</dbReference>
<keyword evidence="10" id="KW-1185">Reference proteome</keyword>
<dbReference type="GO" id="GO:0006886">
    <property type="term" value="P:intracellular protein transport"/>
    <property type="evidence" value="ECO:0007669"/>
    <property type="project" value="UniProtKB-UniRule"/>
</dbReference>
<evidence type="ECO:0000256" key="7">
    <source>
        <dbReference type="PROSITE-ProRule" id="PRU01006"/>
    </source>
</evidence>
<organism evidence="9 10">
    <name type="scientific">Rhododendron griersonianum</name>
    <dbReference type="NCBI Taxonomy" id="479676"/>
    <lineage>
        <taxon>Eukaryota</taxon>
        <taxon>Viridiplantae</taxon>
        <taxon>Streptophyta</taxon>
        <taxon>Embryophyta</taxon>
        <taxon>Tracheophyta</taxon>
        <taxon>Spermatophyta</taxon>
        <taxon>Magnoliopsida</taxon>
        <taxon>eudicotyledons</taxon>
        <taxon>Gunneridae</taxon>
        <taxon>Pentapetalae</taxon>
        <taxon>asterids</taxon>
        <taxon>Ericales</taxon>
        <taxon>Ericaceae</taxon>
        <taxon>Ericoideae</taxon>
        <taxon>Rhodoreae</taxon>
        <taxon>Rhododendron</taxon>
    </lineage>
</organism>
<keyword evidence="3" id="KW-0690">Ribosome biogenesis</keyword>
<proteinExistence type="inferred from homology"/>
<dbReference type="PANTHER" id="PTHR23183:SF0">
    <property type="entry name" value="NUCLEOLAR PROTEIN 14"/>
    <property type="match status" value="1"/>
</dbReference>
<dbReference type="InterPro" id="IPR000547">
    <property type="entry name" value="Clathrin_H-chain/VPS_repeat"/>
</dbReference>
<dbReference type="InterPro" id="IPR029063">
    <property type="entry name" value="SAM-dependent_MTases_sf"/>
</dbReference>
<dbReference type="InterPro" id="IPR012331">
    <property type="entry name" value="Clathrin_H-chain_linker"/>
</dbReference>
<dbReference type="Proteomes" id="UP000823749">
    <property type="component" value="Chromosome 10"/>
</dbReference>
<comment type="caution">
    <text evidence="9">The sequence shown here is derived from an EMBL/GenBank/DDBJ whole genome shotgun (WGS) entry which is preliminary data.</text>
</comment>
<evidence type="ECO:0000256" key="5">
    <source>
        <dbReference type="ARBA" id="ARBA00023242"/>
    </source>
</evidence>
<dbReference type="Gene3D" id="3.40.50.150">
    <property type="entry name" value="Vaccinia Virus protein VP39"/>
    <property type="match status" value="1"/>
</dbReference>
<dbReference type="SUPFAM" id="SSF48371">
    <property type="entry name" value="ARM repeat"/>
    <property type="match status" value="1"/>
</dbReference>
<protein>
    <recommendedName>
        <fullName evidence="11">Methyltransferase type 11 domain-containing protein</fullName>
    </recommendedName>
</protein>
<keyword evidence="5" id="KW-0539">Nucleus</keyword>
<dbReference type="Pfam" id="PF00637">
    <property type="entry name" value="Clathrin"/>
    <property type="match status" value="1"/>
</dbReference>
<evidence type="ECO:0000313" key="9">
    <source>
        <dbReference type="EMBL" id="KAG5528797.1"/>
    </source>
</evidence>
<keyword evidence="4" id="KW-0698">rRNA processing</keyword>
<dbReference type="PANTHER" id="PTHR23183">
    <property type="entry name" value="NOP14"/>
    <property type="match status" value="1"/>
</dbReference>
<evidence type="ECO:0000256" key="3">
    <source>
        <dbReference type="ARBA" id="ARBA00022517"/>
    </source>
</evidence>
<accession>A0AAV6IMY5</accession>
<evidence type="ECO:0000256" key="2">
    <source>
        <dbReference type="ARBA" id="ARBA00007466"/>
    </source>
</evidence>
<feature type="compositionally biased region" description="Acidic residues" evidence="8">
    <location>
        <begin position="587"/>
        <end position="610"/>
    </location>
</feature>
<dbReference type="GO" id="GO:0032040">
    <property type="term" value="C:small-subunit processome"/>
    <property type="evidence" value="ECO:0007669"/>
    <property type="project" value="InterPro"/>
</dbReference>
<feature type="region of interest" description="Disordered" evidence="8">
    <location>
        <begin position="518"/>
        <end position="656"/>
    </location>
</feature>
<dbReference type="GO" id="GO:0030692">
    <property type="term" value="C:Noc4p-Nop14p complex"/>
    <property type="evidence" value="ECO:0007669"/>
    <property type="project" value="TreeGrafter"/>
</dbReference>
<comment type="function">
    <text evidence="6">Involved in nucleolar processing of pre-18S ribosomal RNA. Has a role in the nuclear export of 40S pre-ribosomal subunit to the cytoplasm.</text>
</comment>
<evidence type="ECO:0000256" key="6">
    <source>
        <dbReference type="ARBA" id="ARBA00024695"/>
    </source>
</evidence>
<dbReference type="Pfam" id="PF04147">
    <property type="entry name" value="Nop14"/>
    <property type="match status" value="1"/>
</dbReference>
<evidence type="ECO:0000256" key="1">
    <source>
        <dbReference type="ARBA" id="ARBA00004604"/>
    </source>
</evidence>
<dbReference type="SUPFAM" id="SSF53335">
    <property type="entry name" value="S-adenosyl-L-methionine-dependent methyltransferases"/>
    <property type="match status" value="1"/>
</dbReference>
<feature type="repeat" description="CHCR" evidence="7">
    <location>
        <begin position="1443"/>
        <end position="1526"/>
    </location>
</feature>
<dbReference type="InterPro" id="IPR016024">
    <property type="entry name" value="ARM-type_fold"/>
</dbReference>
<dbReference type="InterPro" id="IPR055358">
    <property type="entry name" value="CHCR"/>
</dbReference>
<dbReference type="InterPro" id="IPR007276">
    <property type="entry name" value="Nop14"/>
</dbReference>
<evidence type="ECO:0000256" key="8">
    <source>
        <dbReference type="SAM" id="MobiDB-lite"/>
    </source>
</evidence>
<comment type="similarity">
    <text evidence="2">Belongs to the NOP14 family.</text>
</comment>
<name>A0AAV6IMY5_9ERIC</name>
<comment type="subcellular location">
    <subcellularLocation>
        <location evidence="1">Nucleus</location>
        <location evidence="1">Nucleolus</location>
    </subcellularLocation>
</comment>
<dbReference type="GO" id="GO:0030490">
    <property type="term" value="P:maturation of SSU-rRNA"/>
    <property type="evidence" value="ECO:0007669"/>
    <property type="project" value="TreeGrafter"/>
</dbReference>
<reference evidence="9" key="1">
    <citation type="submission" date="2020-08" db="EMBL/GenBank/DDBJ databases">
        <title>Plant Genome Project.</title>
        <authorList>
            <person name="Zhang R.-G."/>
        </authorList>
    </citation>
    <scope>NUCLEOTIDE SEQUENCE</scope>
    <source>
        <strain evidence="9">WSP0</strain>
        <tissue evidence="9">Leaf</tissue>
    </source>
</reference>
<dbReference type="GO" id="GO:0016192">
    <property type="term" value="P:vesicle-mediated transport"/>
    <property type="evidence" value="ECO:0007669"/>
    <property type="project" value="InterPro"/>
</dbReference>
<gene>
    <name evidence="9" type="ORF">RHGRI_029453</name>
</gene>
<evidence type="ECO:0008006" key="11">
    <source>
        <dbReference type="Google" id="ProtNLM"/>
    </source>
</evidence>